<dbReference type="CDD" id="cd00338">
    <property type="entry name" value="Ser_Recombinase"/>
    <property type="match status" value="1"/>
</dbReference>
<dbReference type="RefSeq" id="WP_150903434.1">
    <property type="nucleotide sequence ID" value="NZ_VTWT01000004.1"/>
</dbReference>
<feature type="domain" description="Resolvase/invertase-type recombinase catalytic" evidence="2">
    <location>
        <begin position="24"/>
        <end position="173"/>
    </location>
</feature>
<dbReference type="EMBL" id="VTWT01000004">
    <property type="protein sequence ID" value="KAA9338801.1"/>
    <property type="molecule type" value="Genomic_DNA"/>
</dbReference>
<dbReference type="PROSITE" id="PS51737">
    <property type="entry name" value="RECOMBINASE_DNA_BIND"/>
    <property type="match status" value="1"/>
</dbReference>
<comment type="caution">
    <text evidence="4">The sequence shown here is derived from an EMBL/GenBank/DDBJ whole genome shotgun (WGS) entry which is preliminary data.</text>
</comment>
<name>A0A5N1IX40_9BACT</name>
<dbReference type="Gene3D" id="3.90.1750.20">
    <property type="entry name" value="Putative Large Serine Recombinase, Chain B, Domain 2"/>
    <property type="match status" value="1"/>
</dbReference>
<dbReference type="SMART" id="SM00857">
    <property type="entry name" value="Resolvase"/>
    <property type="match status" value="1"/>
</dbReference>
<dbReference type="InterPro" id="IPR038109">
    <property type="entry name" value="DNA_bind_recomb_sf"/>
</dbReference>
<keyword evidence="1" id="KW-0175">Coiled coil</keyword>
<dbReference type="Gene3D" id="3.40.50.1390">
    <property type="entry name" value="Resolvase, N-terminal catalytic domain"/>
    <property type="match status" value="1"/>
</dbReference>
<protein>
    <submittedName>
        <fullName evidence="4">Recombinase family protein</fullName>
    </submittedName>
</protein>
<reference evidence="4 5" key="1">
    <citation type="submission" date="2019-09" db="EMBL/GenBank/DDBJ databases">
        <title>Genome sequence of Adhaeribacter sp. M2.</title>
        <authorList>
            <person name="Srinivasan S."/>
        </authorList>
    </citation>
    <scope>NUCLEOTIDE SEQUENCE [LARGE SCALE GENOMIC DNA]</scope>
    <source>
        <strain evidence="4 5">M2</strain>
    </source>
</reference>
<feature type="coiled-coil region" evidence="1">
    <location>
        <begin position="371"/>
        <end position="398"/>
    </location>
</feature>
<dbReference type="Pfam" id="PF07508">
    <property type="entry name" value="Recombinase"/>
    <property type="match status" value="1"/>
</dbReference>
<evidence type="ECO:0000259" key="3">
    <source>
        <dbReference type="PROSITE" id="PS51737"/>
    </source>
</evidence>
<dbReference type="InterPro" id="IPR011109">
    <property type="entry name" value="DNA_bind_recombinase_dom"/>
</dbReference>
<dbReference type="PANTHER" id="PTHR30461">
    <property type="entry name" value="DNA-INVERTASE FROM LAMBDOID PROPHAGE"/>
    <property type="match status" value="1"/>
</dbReference>
<dbReference type="PROSITE" id="PS51736">
    <property type="entry name" value="RECOMBINASES_3"/>
    <property type="match status" value="1"/>
</dbReference>
<feature type="domain" description="Recombinase" evidence="3">
    <location>
        <begin position="180"/>
        <end position="285"/>
    </location>
</feature>
<proteinExistence type="predicted"/>
<accession>A0A5N1IX40</accession>
<organism evidence="4 5">
    <name type="scientific">Adhaeribacter soli</name>
    <dbReference type="NCBI Taxonomy" id="2607655"/>
    <lineage>
        <taxon>Bacteria</taxon>
        <taxon>Pseudomonadati</taxon>
        <taxon>Bacteroidota</taxon>
        <taxon>Cytophagia</taxon>
        <taxon>Cytophagales</taxon>
        <taxon>Hymenobacteraceae</taxon>
        <taxon>Adhaeribacter</taxon>
    </lineage>
</organism>
<dbReference type="InterPro" id="IPR036162">
    <property type="entry name" value="Resolvase-like_N_sf"/>
</dbReference>
<dbReference type="GO" id="GO:0003677">
    <property type="term" value="F:DNA binding"/>
    <property type="evidence" value="ECO:0007669"/>
    <property type="project" value="InterPro"/>
</dbReference>
<evidence type="ECO:0000313" key="4">
    <source>
        <dbReference type="EMBL" id="KAA9338801.1"/>
    </source>
</evidence>
<keyword evidence="5" id="KW-1185">Reference proteome</keyword>
<sequence length="531" mass="61361">MNDLKYFEAFTKVKDSAKKRQDTNALIYTRVSSKEQADTGNSLETQLKACEEYAARKGYEVLEHFGGTYESAKDDERKEFQRMLNFIKRHKNKVDTIIVYTVDRFSRTGGNAIYLAENLKKEGVRLESCMHQIDTSTASGELNQGILFLFGKFENQQRREKCMAGMIEALKKGYWMGKAPMGYDSVMRNGQQQMSINKTGELIKQAFMMKIKEGLSNTAIIAKLGRMGLFLHNQTLTKIFRNPFYCGIITNKLLGAEVVVGRHEPLISKEIFFKVNNIQSANPQGYVVQQEDENLPLRQHIKCDCGTMFTGYEVKKKGLHYYKCNRIGCKCNKSAKSLHQQYVDLLKIYQIDPRLMPALKVALTGVFDELNAQQLEQQKEFKRQLTEVEKNLDKLEERYIFEGLNKDLYEKYSVKLKGERKEIEVELEKTEKPLSNRKNFIELGLKMGVNLCESWEKGDYRERRRVQSVVFPEGVTFDKEKQGYRTSRVNVFFSLTALFSERLKEMKKGKTSDKPDFSLSVVHRGLLLALQ</sequence>
<dbReference type="SUPFAM" id="SSF53041">
    <property type="entry name" value="Resolvase-like"/>
    <property type="match status" value="1"/>
</dbReference>
<gene>
    <name evidence="4" type="ORF">F0P94_08370</name>
</gene>
<evidence type="ECO:0000313" key="5">
    <source>
        <dbReference type="Proteomes" id="UP000326570"/>
    </source>
</evidence>
<dbReference type="GO" id="GO:0000150">
    <property type="term" value="F:DNA strand exchange activity"/>
    <property type="evidence" value="ECO:0007669"/>
    <property type="project" value="InterPro"/>
</dbReference>
<dbReference type="InterPro" id="IPR006119">
    <property type="entry name" value="Resolv_N"/>
</dbReference>
<dbReference type="PANTHER" id="PTHR30461:SF23">
    <property type="entry name" value="DNA RECOMBINASE-RELATED"/>
    <property type="match status" value="1"/>
</dbReference>
<dbReference type="AlphaFoldDB" id="A0A5N1IX40"/>
<dbReference type="InterPro" id="IPR050639">
    <property type="entry name" value="SSR_resolvase"/>
</dbReference>
<dbReference type="Proteomes" id="UP000326570">
    <property type="component" value="Unassembled WGS sequence"/>
</dbReference>
<evidence type="ECO:0000256" key="1">
    <source>
        <dbReference type="SAM" id="Coils"/>
    </source>
</evidence>
<dbReference type="Pfam" id="PF00239">
    <property type="entry name" value="Resolvase"/>
    <property type="match status" value="1"/>
</dbReference>
<evidence type="ECO:0000259" key="2">
    <source>
        <dbReference type="PROSITE" id="PS51736"/>
    </source>
</evidence>